<dbReference type="EMBL" id="RKHR01000004">
    <property type="protein sequence ID" value="ROS01621.1"/>
    <property type="molecule type" value="Genomic_DNA"/>
</dbReference>
<feature type="transmembrane region" description="Helical" evidence="5">
    <location>
        <begin position="96"/>
        <end position="115"/>
    </location>
</feature>
<comment type="caution">
    <text evidence="7">The sequence shown here is derived from an EMBL/GenBank/DDBJ whole genome shotgun (WGS) entry which is preliminary data.</text>
</comment>
<comment type="subcellular location">
    <subcellularLocation>
        <location evidence="1">Membrane</location>
        <topology evidence="1">Multi-pass membrane protein</topology>
    </subcellularLocation>
</comment>
<name>A0A3N2DP80_9GAMM</name>
<feature type="transmembrane region" description="Helical" evidence="5">
    <location>
        <begin position="294"/>
        <end position="319"/>
    </location>
</feature>
<feature type="transmembrane region" description="Helical" evidence="5">
    <location>
        <begin position="244"/>
        <end position="262"/>
    </location>
</feature>
<proteinExistence type="predicted"/>
<feature type="transmembrane region" description="Helical" evidence="5">
    <location>
        <begin position="6"/>
        <end position="30"/>
    </location>
</feature>
<evidence type="ECO:0000256" key="3">
    <source>
        <dbReference type="ARBA" id="ARBA00022989"/>
    </source>
</evidence>
<evidence type="ECO:0000313" key="7">
    <source>
        <dbReference type="EMBL" id="ROS01621.1"/>
    </source>
</evidence>
<dbReference type="InterPro" id="IPR022604">
    <property type="entry name" value="DUF2955"/>
</dbReference>
<keyword evidence="3 5" id="KW-1133">Transmembrane helix</keyword>
<sequence>MKAYRIWFSCVLSLTLSLFFGWTNTMFVCLLPMLMLSRLVRWNSVMFAQMVLAVFWVGIETNVILGFLQPYPLLMSIAVAIMLLSKCYAMQHKASSLFGTIGLLFGSVIINIGSYPGVDLENFTVGFWQASWVAVVVCALAFYIFPEPIAENEPVELEVREATSEQLWQQTVLGWLVAMVIFFIFQIAHLNDSLSAQASMLIILSPMTLVGSLQAAKIRVMGTLYGCLAALLIQLGLSAWYDNIVLFVLAYAIAAALFSHWLAGDAVRVGIGFSAMSALIVPLTSSLVPGQQDAVYAIFYRLSSILCAVAITSLLIWLVHRGLQRARWRRGSQDELDIVNVP</sequence>
<feature type="transmembrane region" description="Helical" evidence="5">
    <location>
        <begin position="220"/>
        <end position="238"/>
    </location>
</feature>
<dbReference type="RefSeq" id="WP_123712392.1">
    <property type="nucleotide sequence ID" value="NZ_RKHR01000004.1"/>
</dbReference>
<organism evidence="7 8">
    <name type="scientific">Sinobacterium caligoides</name>
    <dbReference type="NCBI Taxonomy" id="933926"/>
    <lineage>
        <taxon>Bacteria</taxon>
        <taxon>Pseudomonadati</taxon>
        <taxon>Pseudomonadota</taxon>
        <taxon>Gammaproteobacteria</taxon>
        <taxon>Cellvibrionales</taxon>
        <taxon>Spongiibacteraceae</taxon>
        <taxon>Sinobacterium</taxon>
    </lineage>
</organism>
<keyword evidence="8" id="KW-1185">Reference proteome</keyword>
<feature type="transmembrane region" description="Helical" evidence="5">
    <location>
        <begin position="194"/>
        <end position="213"/>
    </location>
</feature>
<dbReference type="OrthoDB" id="6799126at2"/>
<feature type="transmembrane region" description="Helical" evidence="5">
    <location>
        <begin position="42"/>
        <end position="59"/>
    </location>
</feature>
<protein>
    <submittedName>
        <fullName evidence="7">Fusaric acid resistance family protein</fullName>
    </submittedName>
</protein>
<evidence type="ECO:0000256" key="1">
    <source>
        <dbReference type="ARBA" id="ARBA00004141"/>
    </source>
</evidence>
<dbReference type="InterPro" id="IPR049453">
    <property type="entry name" value="Memb_transporter_dom"/>
</dbReference>
<accession>A0A3N2DP80</accession>
<dbReference type="InterPro" id="IPR016926">
    <property type="entry name" value="UCP029594"/>
</dbReference>
<evidence type="ECO:0000313" key="8">
    <source>
        <dbReference type="Proteomes" id="UP000275394"/>
    </source>
</evidence>
<gene>
    <name evidence="7" type="ORF">EDC56_2065</name>
</gene>
<evidence type="ECO:0000256" key="5">
    <source>
        <dbReference type="SAM" id="Phobius"/>
    </source>
</evidence>
<keyword evidence="4 5" id="KW-0472">Membrane</keyword>
<keyword evidence="2 5" id="KW-0812">Transmembrane</keyword>
<evidence type="ECO:0000259" key="6">
    <source>
        <dbReference type="Pfam" id="PF13515"/>
    </source>
</evidence>
<evidence type="ECO:0000256" key="4">
    <source>
        <dbReference type="ARBA" id="ARBA00023136"/>
    </source>
</evidence>
<dbReference type="GO" id="GO:0016020">
    <property type="term" value="C:membrane"/>
    <property type="evidence" value="ECO:0007669"/>
    <property type="project" value="UniProtKB-SubCell"/>
</dbReference>
<reference evidence="7 8" key="1">
    <citation type="submission" date="2018-11" db="EMBL/GenBank/DDBJ databases">
        <title>Genomic Encyclopedia of Type Strains, Phase IV (KMG-IV): sequencing the most valuable type-strain genomes for metagenomic binning, comparative biology and taxonomic classification.</title>
        <authorList>
            <person name="Goeker M."/>
        </authorList>
    </citation>
    <scope>NUCLEOTIDE SEQUENCE [LARGE SCALE GENOMIC DNA]</scope>
    <source>
        <strain evidence="7 8">DSM 100316</strain>
    </source>
</reference>
<feature type="domain" description="Integral membrane bound transporter" evidence="6">
    <location>
        <begin position="181"/>
        <end position="312"/>
    </location>
</feature>
<feature type="transmembrane region" description="Helical" evidence="5">
    <location>
        <begin position="269"/>
        <end position="288"/>
    </location>
</feature>
<feature type="transmembrane region" description="Helical" evidence="5">
    <location>
        <begin position="127"/>
        <end position="146"/>
    </location>
</feature>
<dbReference type="Pfam" id="PF11168">
    <property type="entry name" value="DUF2955"/>
    <property type="match status" value="1"/>
</dbReference>
<feature type="transmembrane region" description="Helical" evidence="5">
    <location>
        <begin position="167"/>
        <end position="188"/>
    </location>
</feature>
<dbReference type="PIRSF" id="PIRSF029594">
    <property type="entry name" value="UCP029594"/>
    <property type="match status" value="1"/>
</dbReference>
<dbReference type="Proteomes" id="UP000275394">
    <property type="component" value="Unassembled WGS sequence"/>
</dbReference>
<evidence type="ECO:0000256" key="2">
    <source>
        <dbReference type="ARBA" id="ARBA00022692"/>
    </source>
</evidence>
<dbReference type="AlphaFoldDB" id="A0A3N2DP80"/>
<dbReference type="Pfam" id="PF13515">
    <property type="entry name" value="FUSC_2"/>
    <property type="match status" value="1"/>
</dbReference>